<evidence type="ECO:0000256" key="1">
    <source>
        <dbReference type="SAM" id="SignalP"/>
    </source>
</evidence>
<feature type="chain" id="PRO_5023106122" evidence="1">
    <location>
        <begin position="24"/>
        <end position="37"/>
    </location>
</feature>
<keyword evidence="1" id="KW-0732">Signal</keyword>
<dbReference type="AlphaFoldDB" id="A0A5D1ZW86"/>
<gene>
    <name evidence="2" type="ORF">ES288_D13G095000v1</name>
</gene>
<feature type="signal peptide" evidence="1">
    <location>
        <begin position="1"/>
        <end position="23"/>
    </location>
</feature>
<keyword evidence="3" id="KW-1185">Reference proteome</keyword>
<name>A0A5D1ZW86_GOSDA</name>
<protein>
    <submittedName>
        <fullName evidence="2">Uncharacterized protein</fullName>
    </submittedName>
</protein>
<reference evidence="2 3" key="1">
    <citation type="submission" date="2019-06" db="EMBL/GenBank/DDBJ databases">
        <title>WGS assembly of Gossypium darwinii.</title>
        <authorList>
            <person name="Chen Z.J."/>
            <person name="Sreedasyam A."/>
            <person name="Ando A."/>
            <person name="Song Q."/>
            <person name="De L."/>
            <person name="Hulse-Kemp A."/>
            <person name="Ding M."/>
            <person name="Ye W."/>
            <person name="Kirkbride R."/>
            <person name="Jenkins J."/>
            <person name="Plott C."/>
            <person name="Lovell J."/>
            <person name="Lin Y.-M."/>
            <person name="Vaughn R."/>
            <person name="Liu B."/>
            <person name="Li W."/>
            <person name="Simpson S."/>
            <person name="Scheffler B."/>
            <person name="Saski C."/>
            <person name="Grover C."/>
            <person name="Hu G."/>
            <person name="Conover J."/>
            <person name="Carlson J."/>
            <person name="Shu S."/>
            <person name="Boston L."/>
            <person name="Williams M."/>
            <person name="Peterson D."/>
            <person name="Mcgee K."/>
            <person name="Jones D."/>
            <person name="Wendel J."/>
            <person name="Stelly D."/>
            <person name="Grimwood J."/>
            <person name="Schmutz J."/>
        </authorList>
    </citation>
    <scope>NUCLEOTIDE SEQUENCE [LARGE SCALE GENOMIC DNA]</scope>
    <source>
        <strain evidence="2">1808015.09</strain>
    </source>
</reference>
<dbReference type="Proteomes" id="UP000323506">
    <property type="component" value="Chromosome D13"/>
</dbReference>
<dbReference type="EMBL" id="CM017713">
    <property type="protein sequence ID" value="TYG36837.1"/>
    <property type="molecule type" value="Genomic_DNA"/>
</dbReference>
<proteinExistence type="predicted"/>
<evidence type="ECO:0000313" key="3">
    <source>
        <dbReference type="Proteomes" id="UP000323506"/>
    </source>
</evidence>
<accession>A0A5D1ZW86</accession>
<organism evidence="2 3">
    <name type="scientific">Gossypium darwinii</name>
    <name type="common">Darwin's cotton</name>
    <name type="synonym">Gossypium barbadense var. darwinii</name>
    <dbReference type="NCBI Taxonomy" id="34276"/>
    <lineage>
        <taxon>Eukaryota</taxon>
        <taxon>Viridiplantae</taxon>
        <taxon>Streptophyta</taxon>
        <taxon>Embryophyta</taxon>
        <taxon>Tracheophyta</taxon>
        <taxon>Spermatophyta</taxon>
        <taxon>Magnoliopsida</taxon>
        <taxon>eudicotyledons</taxon>
        <taxon>Gunneridae</taxon>
        <taxon>Pentapetalae</taxon>
        <taxon>rosids</taxon>
        <taxon>malvids</taxon>
        <taxon>Malvales</taxon>
        <taxon>Malvaceae</taxon>
        <taxon>Malvoideae</taxon>
        <taxon>Gossypium</taxon>
    </lineage>
</organism>
<sequence length="37" mass="4306">MSCYRLSISVLLFFLLLLRPSAQTPSPRNHCPWQRSS</sequence>
<evidence type="ECO:0000313" key="2">
    <source>
        <dbReference type="EMBL" id="TYG36837.1"/>
    </source>
</evidence>